<dbReference type="Pfam" id="PF14243">
    <property type="entry name" value="R2K_3"/>
    <property type="match status" value="1"/>
</dbReference>
<dbReference type="RefSeq" id="WP_188616190.1">
    <property type="nucleotide sequence ID" value="NZ_BMLV01000001.1"/>
</dbReference>
<sequence>MTEQLYILFCESPFQTNKVDEDFEDQFISAKENGFETLLFNFEDLTSADRFSIATKRIKQNEELVKVIYRGWMLTPNQYSILYNDLLTKNFKLINNAEEYQNCHYLPDSLKFIENRTPKTVFEKFENETSIDKLIEKSKAFGQKAVILKDYVKSEKHDWETACFVADASDTDKLKKSITKLVELRDKYLNEGIAVREFVELNDLTIHSKSGMPLTEEYRLFFCNKKLVGIYDYWEEGEYKLSKPDTTEFEKIAKQVESNFFSMDIARQKNGELIIIELGDGQVAGLPDKIDRNEFYKQLKICCC</sequence>
<organism evidence="2 3">
    <name type="scientific">Cloacibacterium rupense</name>
    <dbReference type="NCBI Taxonomy" id="517423"/>
    <lineage>
        <taxon>Bacteria</taxon>
        <taxon>Pseudomonadati</taxon>
        <taxon>Bacteroidota</taxon>
        <taxon>Flavobacteriia</taxon>
        <taxon>Flavobacteriales</taxon>
        <taxon>Weeksellaceae</taxon>
    </lineage>
</organism>
<reference evidence="3" key="1">
    <citation type="journal article" date="2019" name="Int. J. Syst. Evol. Microbiol.">
        <title>The Global Catalogue of Microorganisms (GCM) 10K type strain sequencing project: providing services to taxonomists for standard genome sequencing and annotation.</title>
        <authorList>
            <consortium name="The Broad Institute Genomics Platform"/>
            <consortium name="The Broad Institute Genome Sequencing Center for Infectious Disease"/>
            <person name="Wu L."/>
            <person name="Ma J."/>
        </authorList>
    </citation>
    <scope>NUCLEOTIDE SEQUENCE [LARGE SCALE GENOMIC DNA]</scope>
    <source>
        <strain evidence="3">CGMCC 1.7656</strain>
    </source>
</reference>
<keyword evidence="3" id="KW-1185">Reference proteome</keyword>
<evidence type="ECO:0000313" key="2">
    <source>
        <dbReference type="EMBL" id="GGP01427.1"/>
    </source>
</evidence>
<evidence type="ECO:0000313" key="3">
    <source>
        <dbReference type="Proteomes" id="UP000620064"/>
    </source>
</evidence>
<evidence type="ECO:0000259" key="1">
    <source>
        <dbReference type="Pfam" id="PF14243"/>
    </source>
</evidence>
<protein>
    <recommendedName>
        <fullName evidence="1">ATP-grasp domain-containing protein</fullName>
    </recommendedName>
</protein>
<name>A0ABQ2NHJ3_9FLAO</name>
<gene>
    <name evidence="2" type="ORF">GCM10010992_01750</name>
</gene>
<feature type="domain" description="ATP-grasp" evidence="1">
    <location>
        <begin position="144"/>
        <end position="299"/>
    </location>
</feature>
<accession>A0ABQ2NHJ3</accession>
<dbReference type="InterPro" id="IPR025643">
    <property type="entry name" value="R2K_3"/>
</dbReference>
<comment type="caution">
    <text evidence="2">The sequence shown here is derived from an EMBL/GenBank/DDBJ whole genome shotgun (WGS) entry which is preliminary data.</text>
</comment>
<dbReference type="Proteomes" id="UP000620064">
    <property type="component" value="Unassembled WGS sequence"/>
</dbReference>
<proteinExistence type="predicted"/>
<dbReference type="EMBL" id="BMLV01000001">
    <property type="protein sequence ID" value="GGP01427.1"/>
    <property type="molecule type" value="Genomic_DNA"/>
</dbReference>